<gene>
    <name evidence="3" type="ORF">JOF48_000914</name>
</gene>
<dbReference type="EMBL" id="JAGIOI010000001">
    <property type="protein sequence ID" value="MBP2412115.1"/>
    <property type="molecule type" value="Genomic_DNA"/>
</dbReference>
<evidence type="ECO:0000256" key="1">
    <source>
        <dbReference type="ARBA" id="ARBA00038310"/>
    </source>
</evidence>
<evidence type="ECO:0000313" key="4">
    <source>
        <dbReference type="Proteomes" id="UP000711614"/>
    </source>
</evidence>
<dbReference type="EC" id="3.1.1.-" evidence="3"/>
<evidence type="ECO:0000259" key="2">
    <source>
        <dbReference type="Pfam" id="PF04909"/>
    </source>
</evidence>
<dbReference type="Pfam" id="PF04909">
    <property type="entry name" value="Amidohydro_2"/>
    <property type="match status" value="1"/>
</dbReference>
<keyword evidence="4" id="KW-1185">Reference proteome</keyword>
<comment type="similarity">
    <text evidence="1">Belongs to the metallo-dependent hydrolases superfamily.</text>
</comment>
<comment type="caution">
    <text evidence="3">The sequence shown here is derived from an EMBL/GenBank/DDBJ whole genome shotgun (WGS) entry which is preliminary data.</text>
</comment>
<dbReference type="InterPro" id="IPR006680">
    <property type="entry name" value="Amidohydro-rel"/>
</dbReference>
<dbReference type="Gene3D" id="3.20.20.140">
    <property type="entry name" value="Metal-dependent hydrolases"/>
    <property type="match status" value="1"/>
</dbReference>
<protein>
    <submittedName>
        <fullName evidence="3">L-fuconolactonase</fullName>
        <ecNumber evidence="3">3.1.1.-</ecNumber>
    </submittedName>
</protein>
<dbReference type="RefSeq" id="WP_245346398.1">
    <property type="nucleotide sequence ID" value="NZ_JAGIOI010000001.1"/>
</dbReference>
<feature type="domain" description="Amidohydrolase-related" evidence="2">
    <location>
        <begin position="18"/>
        <end position="291"/>
    </location>
</feature>
<dbReference type="PANTHER" id="PTHR43569">
    <property type="entry name" value="AMIDOHYDROLASE"/>
    <property type="match status" value="1"/>
</dbReference>
<dbReference type="GO" id="GO:0016787">
    <property type="term" value="F:hydrolase activity"/>
    <property type="evidence" value="ECO:0007669"/>
    <property type="project" value="UniProtKB-KW"/>
</dbReference>
<keyword evidence="3" id="KW-0378">Hydrolase</keyword>
<reference evidence="3 4" key="1">
    <citation type="submission" date="2021-03" db="EMBL/GenBank/DDBJ databases">
        <title>Sequencing the genomes of 1000 actinobacteria strains.</title>
        <authorList>
            <person name="Klenk H.-P."/>
        </authorList>
    </citation>
    <scope>NUCLEOTIDE SEQUENCE [LARGE SCALE GENOMIC DNA]</scope>
    <source>
        <strain evidence="3 4">DSM 16005</strain>
    </source>
</reference>
<accession>A0ABS4YUG4</accession>
<dbReference type="PANTHER" id="PTHR43569:SF2">
    <property type="entry name" value="AMIDOHYDROLASE-RELATED DOMAIN-CONTAINING PROTEIN"/>
    <property type="match status" value="1"/>
</dbReference>
<dbReference type="Proteomes" id="UP000711614">
    <property type="component" value="Unassembled WGS sequence"/>
</dbReference>
<sequence>MASGTVSMPDGGTPARLDSHLHLWELGEGRYSWLQPTHGVLYDSFTAEQAREALSAAGIEQAILVQADDTAEDNEAMLAAADANDWIVGVVGWLPLEDPTASAALLETWGSNPKFRGVRTLIHDDPRANVLDLGPVRSTLALIEKAGLAFDVPNAYPRHLGQTAAIARDFPELTVVVDHLGKPPRAAGDASMAEWERQLRDVAAVPNTVAKVSGLFEGGVDFSAAALARTWDVALSAFGPERLMFGGDWPVSLLGGTYAETVSVIAGLIGSLSRAEAQAVWAGTARRAYGF</sequence>
<dbReference type="SUPFAM" id="SSF51556">
    <property type="entry name" value="Metallo-dependent hydrolases"/>
    <property type="match status" value="1"/>
</dbReference>
<dbReference type="InterPro" id="IPR052350">
    <property type="entry name" value="Metallo-dep_Lactonases"/>
</dbReference>
<name>A0ABS4YUG4_9MICC</name>
<dbReference type="InterPro" id="IPR032466">
    <property type="entry name" value="Metal_Hydrolase"/>
</dbReference>
<evidence type="ECO:0000313" key="3">
    <source>
        <dbReference type="EMBL" id="MBP2412115.1"/>
    </source>
</evidence>
<organism evidence="3 4">
    <name type="scientific">Arthrobacter stackebrandtii</name>
    <dbReference type="NCBI Taxonomy" id="272161"/>
    <lineage>
        <taxon>Bacteria</taxon>
        <taxon>Bacillati</taxon>
        <taxon>Actinomycetota</taxon>
        <taxon>Actinomycetes</taxon>
        <taxon>Micrococcales</taxon>
        <taxon>Micrococcaceae</taxon>
        <taxon>Arthrobacter</taxon>
    </lineage>
</organism>
<proteinExistence type="inferred from homology"/>